<evidence type="ECO:0000256" key="7">
    <source>
        <dbReference type="ARBA" id="ARBA00023125"/>
    </source>
</evidence>
<dbReference type="Pfam" id="PF00096">
    <property type="entry name" value="zf-C2H2"/>
    <property type="match status" value="4"/>
</dbReference>
<evidence type="ECO:0000256" key="4">
    <source>
        <dbReference type="ARBA" id="ARBA00022771"/>
    </source>
</evidence>
<keyword evidence="4 10" id="KW-0863">Zinc-finger</keyword>
<evidence type="ECO:0000256" key="11">
    <source>
        <dbReference type="SAM" id="MobiDB-lite"/>
    </source>
</evidence>
<proteinExistence type="predicted"/>
<dbReference type="Gene3D" id="3.30.160.60">
    <property type="entry name" value="Classic Zinc Finger"/>
    <property type="match status" value="4"/>
</dbReference>
<dbReference type="PANTHER" id="PTHR14003">
    <property type="entry name" value="TRANSCRIPTIONAL REPRESSOR PROTEIN YY"/>
    <property type="match status" value="1"/>
</dbReference>
<organism evidence="13 14">
    <name type="scientific">Heterodera trifolii</name>
    <dbReference type="NCBI Taxonomy" id="157864"/>
    <lineage>
        <taxon>Eukaryota</taxon>
        <taxon>Metazoa</taxon>
        <taxon>Ecdysozoa</taxon>
        <taxon>Nematoda</taxon>
        <taxon>Chromadorea</taxon>
        <taxon>Rhabditida</taxon>
        <taxon>Tylenchina</taxon>
        <taxon>Tylenchomorpha</taxon>
        <taxon>Tylenchoidea</taxon>
        <taxon>Heteroderidae</taxon>
        <taxon>Heteroderinae</taxon>
        <taxon>Heterodera</taxon>
    </lineage>
</organism>
<evidence type="ECO:0000256" key="10">
    <source>
        <dbReference type="PROSITE-ProRule" id="PRU00042"/>
    </source>
</evidence>
<feature type="region of interest" description="Disordered" evidence="11">
    <location>
        <begin position="192"/>
        <end position="243"/>
    </location>
</feature>
<dbReference type="InterPro" id="IPR036236">
    <property type="entry name" value="Znf_C2H2_sf"/>
</dbReference>
<dbReference type="PROSITE" id="PS50157">
    <property type="entry name" value="ZINC_FINGER_C2H2_2"/>
    <property type="match status" value="4"/>
</dbReference>
<evidence type="ECO:0000313" key="13">
    <source>
        <dbReference type="EMBL" id="KAL3093198.1"/>
    </source>
</evidence>
<evidence type="ECO:0000256" key="8">
    <source>
        <dbReference type="ARBA" id="ARBA00023163"/>
    </source>
</evidence>
<keyword evidence="3" id="KW-0677">Repeat</keyword>
<protein>
    <recommendedName>
        <fullName evidence="12">C2H2-type domain-containing protein</fullName>
    </recommendedName>
</protein>
<dbReference type="FunFam" id="3.30.160.60:FF:000104">
    <property type="entry name" value="Transcriptional repressor protein YY1"/>
    <property type="match status" value="1"/>
</dbReference>
<name>A0ABD2JRI0_9BILA</name>
<keyword evidence="6" id="KW-0805">Transcription regulation</keyword>
<dbReference type="GO" id="GO:0005634">
    <property type="term" value="C:nucleus"/>
    <property type="evidence" value="ECO:0007669"/>
    <property type="project" value="UniProtKB-SubCell"/>
</dbReference>
<feature type="compositionally biased region" description="Polar residues" evidence="11">
    <location>
        <begin position="201"/>
        <end position="213"/>
    </location>
</feature>
<evidence type="ECO:0000259" key="12">
    <source>
        <dbReference type="PROSITE" id="PS50157"/>
    </source>
</evidence>
<sequence>MESVAHSPQLFHQKHTQVTKFFVSAHSADNNPKTFTSNGPFPIRVVIRREKRCHNDAPSPPTDFRTLFDRNANANRLPSEERASLLDSPLKHLADFDSTTPTSAHSTNSTMTNSDPSLATSAFLTTNFDATMDPLFSPPPAPIVPVLTAEEGNTLMSAGDSNDPPELRHWANIGETNAFHFLHQLENELRRSPPRSLLSPVNFTPRPSDSNCHQPKHLSTQKKTNVKRRDRRRSSAFVPSARSKEELESLLNGNIDPNKPVRNVLVEAGIGAEFGLRLKSSSTLPTLFERKFVPAIEVPKCRGNISKGRRTMELAKAMGQGEGERLGLRPLSHPSATTMLPIYFTPAELPTNHLPIFTNCKPSNDKGCLSSSSHLLNNLGPSSSMEEQRIKRKNRTESVQKMEQPMLSSQLFTQKIPCSYKGCQKTFVKQSAMRKHLQIHGPRQHICQQCSRSFIERSKLKRHLLVHSGEKRFVCDFEDCGKRFSLDFNLRTHIRTVHTGERPFQCPFCPKQFAQSANLRIHRRSHNCRPTVDGGKERQQKNGANRQKVTSC</sequence>
<feature type="compositionally biased region" description="Basic residues" evidence="11">
    <location>
        <begin position="214"/>
        <end position="234"/>
    </location>
</feature>
<evidence type="ECO:0000256" key="5">
    <source>
        <dbReference type="ARBA" id="ARBA00022833"/>
    </source>
</evidence>
<dbReference type="AlphaFoldDB" id="A0ABD2JRI0"/>
<feature type="domain" description="C2H2-type" evidence="12">
    <location>
        <begin position="416"/>
        <end position="445"/>
    </location>
</feature>
<feature type="region of interest" description="Disordered" evidence="11">
    <location>
        <begin position="524"/>
        <end position="552"/>
    </location>
</feature>
<gene>
    <name evidence="13" type="ORF">niasHT_022648</name>
</gene>
<evidence type="ECO:0000256" key="3">
    <source>
        <dbReference type="ARBA" id="ARBA00022737"/>
    </source>
</evidence>
<evidence type="ECO:0000256" key="2">
    <source>
        <dbReference type="ARBA" id="ARBA00022723"/>
    </source>
</evidence>
<dbReference type="GO" id="GO:0003677">
    <property type="term" value="F:DNA binding"/>
    <property type="evidence" value="ECO:0007669"/>
    <property type="project" value="UniProtKB-KW"/>
</dbReference>
<keyword evidence="2" id="KW-0479">Metal-binding</keyword>
<feature type="domain" description="C2H2-type" evidence="12">
    <location>
        <begin position="504"/>
        <end position="531"/>
    </location>
</feature>
<feature type="domain" description="C2H2-type" evidence="12">
    <location>
        <begin position="445"/>
        <end position="472"/>
    </location>
</feature>
<dbReference type="PROSITE" id="PS00028">
    <property type="entry name" value="ZINC_FINGER_C2H2_1"/>
    <property type="match status" value="4"/>
</dbReference>
<feature type="compositionally biased region" description="Polar residues" evidence="11">
    <location>
        <begin position="541"/>
        <end position="552"/>
    </location>
</feature>
<evidence type="ECO:0000256" key="6">
    <source>
        <dbReference type="ARBA" id="ARBA00023015"/>
    </source>
</evidence>
<feature type="domain" description="C2H2-type" evidence="12">
    <location>
        <begin position="473"/>
        <end position="503"/>
    </location>
</feature>
<dbReference type="SUPFAM" id="SSF57667">
    <property type="entry name" value="beta-beta-alpha zinc fingers"/>
    <property type="match status" value="2"/>
</dbReference>
<comment type="subcellular location">
    <subcellularLocation>
        <location evidence="1">Nucleus</location>
    </subcellularLocation>
</comment>
<dbReference type="InterPro" id="IPR013087">
    <property type="entry name" value="Znf_C2H2_type"/>
</dbReference>
<dbReference type="PANTHER" id="PTHR14003:SF19">
    <property type="entry name" value="YY2 TRANSCRIPTION FACTOR"/>
    <property type="match status" value="1"/>
</dbReference>
<dbReference type="GO" id="GO:0008270">
    <property type="term" value="F:zinc ion binding"/>
    <property type="evidence" value="ECO:0007669"/>
    <property type="project" value="UniProtKB-KW"/>
</dbReference>
<dbReference type="FunFam" id="3.30.160.60:FF:000450">
    <property type="entry name" value="PR domain zinc finger protein 14"/>
    <property type="match status" value="1"/>
</dbReference>
<keyword evidence="8" id="KW-0804">Transcription</keyword>
<dbReference type="SMART" id="SM00355">
    <property type="entry name" value="ZnF_C2H2"/>
    <property type="match status" value="4"/>
</dbReference>
<dbReference type="Proteomes" id="UP001620626">
    <property type="component" value="Unassembled WGS sequence"/>
</dbReference>
<keyword evidence="5" id="KW-0862">Zinc</keyword>
<dbReference type="GO" id="GO:0006357">
    <property type="term" value="P:regulation of transcription by RNA polymerase II"/>
    <property type="evidence" value="ECO:0007669"/>
    <property type="project" value="UniProtKB-ARBA"/>
</dbReference>
<keyword evidence="9" id="KW-0539">Nucleus</keyword>
<accession>A0ABD2JRI0</accession>
<comment type="caution">
    <text evidence="13">The sequence shown here is derived from an EMBL/GenBank/DDBJ whole genome shotgun (WGS) entry which is preliminary data.</text>
</comment>
<keyword evidence="14" id="KW-1185">Reference proteome</keyword>
<reference evidence="13 14" key="1">
    <citation type="submission" date="2024-10" db="EMBL/GenBank/DDBJ databases">
        <authorList>
            <person name="Kim D."/>
        </authorList>
    </citation>
    <scope>NUCLEOTIDE SEQUENCE [LARGE SCALE GENOMIC DNA]</scope>
    <source>
        <strain evidence="13">BH-2024</strain>
    </source>
</reference>
<evidence type="ECO:0000256" key="9">
    <source>
        <dbReference type="ARBA" id="ARBA00023242"/>
    </source>
</evidence>
<dbReference type="EMBL" id="JBICBT010000917">
    <property type="protein sequence ID" value="KAL3093198.1"/>
    <property type="molecule type" value="Genomic_DNA"/>
</dbReference>
<keyword evidence="7" id="KW-0238">DNA-binding</keyword>
<evidence type="ECO:0000313" key="14">
    <source>
        <dbReference type="Proteomes" id="UP001620626"/>
    </source>
</evidence>
<evidence type="ECO:0000256" key="1">
    <source>
        <dbReference type="ARBA" id="ARBA00004123"/>
    </source>
</evidence>